<feature type="chain" id="PRO_5011553531" description="Secreted protein" evidence="1">
    <location>
        <begin position="38"/>
        <end position="234"/>
    </location>
</feature>
<evidence type="ECO:0000256" key="1">
    <source>
        <dbReference type="SAM" id="SignalP"/>
    </source>
</evidence>
<keyword evidence="1" id="KW-0732">Signal</keyword>
<name>A0A1H5QL39_9PSEU</name>
<evidence type="ECO:0000313" key="3">
    <source>
        <dbReference type="Proteomes" id="UP000198878"/>
    </source>
</evidence>
<evidence type="ECO:0000313" key="2">
    <source>
        <dbReference type="EMBL" id="SEF26873.1"/>
    </source>
</evidence>
<feature type="signal peptide" evidence="1">
    <location>
        <begin position="1"/>
        <end position="37"/>
    </location>
</feature>
<organism evidence="2 3">
    <name type="scientific">Amycolatopsis pretoriensis</name>
    <dbReference type="NCBI Taxonomy" id="218821"/>
    <lineage>
        <taxon>Bacteria</taxon>
        <taxon>Bacillati</taxon>
        <taxon>Actinomycetota</taxon>
        <taxon>Actinomycetes</taxon>
        <taxon>Pseudonocardiales</taxon>
        <taxon>Pseudonocardiaceae</taxon>
        <taxon>Amycolatopsis</taxon>
    </lineage>
</organism>
<dbReference type="AlphaFoldDB" id="A0A1H5QL39"/>
<dbReference type="Proteomes" id="UP000198878">
    <property type="component" value="Unassembled WGS sequence"/>
</dbReference>
<reference evidence="3" key="1">
    <citation type="submission" date="2016-10" db="EMBL/GenBank/DDBJ databases">
        <authorList>
            <person name="Varghese N."/>
            <person name="Submissions S."/>
        </authorList>
    </citation>
    <scope>NUCLEOTIDE SEQUENCE [LARGE SCALE GENOMIC DNA]</scope>
    <source>
        <strain evidence="3">DSM 44654</strain>
    </source>
</reference>
<proteinExistence type="predicted"/>
<sequence>MSAPGGASKLTGMKLLALGVAAVAVAALGVAPGTASADELPAFDFTDCPAPPANADPGTWRCEAFISQGKLTIHDREVPLGEMRLTFSEGKVNGQYAQVFGTLRHEPVRLPGVPGATIQLRYGGYSDFLSTAERRGALDVYAVVQHPLLRKNCRIGTPAEPLHTIVHDDPAVPPRVISDNPRTAYFGVVDPDVALPATTGCGPLGKLVDHRLGLPSPAGENTFHQTTYVQYKPL</sequence>
<dbReference type="EMBL" id="FNUJ01000003">
    <property type="protein sequence ID" value="SEF26873.1"/>
    <property type="molecule type" value="Genomic_DNA"/>
</dbReference>
<evidence type="ECO:0008006" key="4">
    <source>
        <dbReference type="Google" id="ProtNLM"/>
    </source>
</evidence>
<accession>A0A1H5QL39</accession>
<gene>
    <name evidence="2" type="ORF">SAMN05421837_103528</name>
</gene>
<protein>
    <recommendedName>
        <fullName evidence="4">Secreted protein</fullName>
    </recommendedName>
</protein>
<keyword evidence="3" id="KW-1185">Reference proteome</keyword>